<comment type="caution">
    <text evidence="1">The sequence shown here is derived from an EMBL/GenBank/DDBJ whole genome shotgun (WGS) entry which is preliminary data.</text>
</comment>
<dbReference type="Proteomes" id="UP000015442">
    <property type="component" value="Unassembled WGS sequence"/>
</dbReference>
<proteinExistence type="predicted"/>
<accession>T0FKD6</accession>
<sequence length="52" mass="6409">MWEICILLETYKILLLLQFLYEFPHFEITSFQLVLLQVFILLLKNFGRKIEF</sequence>
<dbReference type="EMBL" id="AKWY02000034">
    <property type="protein sequence ID" value="EQA70045.1"/>
    <property type="molecule type" value="Genomic_DNA"/>
</dbReference>
<protein>
    <submittedName>
        <fullName evidence="1">Uncharacterized protein</fullName>
    </submittedName>
</protein>
<name>T0FKD6_9LEPT</name>
<evidence type="ECO:0000313" key="2">
    <source>
        <dbReference type="Proteomes" id="UP000015442"/>
    </source>
</evidence>
<dbReference type="AlphaFoldDB" id="T0FKD6"/>
<gene>
    <name evidence="1" type="ORF">LEP1GSC059_1996</name>
</gene>
<evidence type="ECO:0000313" key="1">
    <source>
        <dbReference type="EMBL" id="EQA70045.1"/>
    </source>
</evidence>
<reference evidence="1 2" key="1">
    <citation type="submission" date="2013-05" db="EMBL/GenBank/DDBJ databases">
        <authorList>
            <person name="Harkins D.M."/>
            <person name="Durkin A.S."/>
            <person name="Brinkac L.M."/>
            <person name="Haft D.H."/>
            <person name="Selengut J.D."/>
            <person name="Sanka R."/>
            <person name="DePew J."/>
            <person name="Purushe J."/>
            <person name="Hartskeerl R.A."/>
            <person name="Ahmed A."/>
            <person name="van der Linden H."/>
            <person name="Goris M.G.A."/>
            <person name="Vinetz J.M."/>
            <person name="Sutton G.G."/>
            <person name="Nierman W.C."/>
            <person name="Fouts D.E."/>
        </authorList>
    </citation>
    <scope>NUCLEOTIDE SEQUENCE [LARGE SCALE GENOMIC DNA]</scope>
    <source>
        <strain evidence="1 2">CZ214</strain>
    </source>
</reference>
<organism evidence="1 2">
    <name type="scientific">Leptospira noguchii serovar Panama str. CZ214</name>
    <dbReference type="NCBI Taxonomy" id="1001595"/>
    <lineage>
        <taxon>Bacteria</taxon>
        <taxon>Pseudomonadati</taxon>
        <taxon>Spirochaetota</taxon>
        <taxon>Spirochaetia</taxon>
        <taxon>Leptospirales</taxon>
        <taxon>Leptospiraceae</taxon>
        <taxon>Leptospira</taxon>
    </lineage>
</organism>